<dbReference type="Gene3D" id="2.10.25.10">
    <property type="entry name" value="Laminin"/>
    <property type="match status" value="1"/>
</dbReference>
<feature type="signal peptide" evidence="2">
    <location>
        <begin position="1"/>
        <end position="25"/>
    </location>
</feature>
<dbReference type="PROSITE" id="PS50026">
    <property type="entry name" value="EGF_3"/>
    <property type="match status" value="1"/>
</dbReference>
<reference evidence="4 5" key="1">
    <citation type="journal article" date="2018" name="Gigascience">
        <title>Genomes of trombidid mites reveal novel predicted allergens and laterally-transferred genes associated with secondary metabolism.</title>
        <authorList>
            <person name="Dong X."/>
            <person name="Chaisiri K."/>
            <person name="Xia D."/>
            <person name="Armstrong S.D."/>
            <person name="Fang Y."/>
            <person name="Donnelly M.J."/>
            <person name="Kadowaki T."/>
            <person name="McGarry J.W."/>
            <person name="Darby A.C."/>
            <person name="Makepeace B.L."/>
        </authorList>
    </citation>
    <scope>NUCLEOTIDE SEQUENCE [LARGE SCALE GENOMIC DNA]</scope>
    <source>
        <strain evidence="4">UoL-WK</strain>
    </source>
</reference>
<comment type="caution">
    <text evidence="4">The sequence shown here is derived from an EMBL/GenBank/DDBJ whole genome shotgun (WGS) entry which is preliminary data.</text>
</comment>
<dbReference type="EMBL" id="NCKU01001151">
    <property type="protein sequence ID" value="RWS12948.1"/>
    <property type="molecule type" value="Genomic_DNA"/>
</dbReference>
<dbReference type="SUPFAM" id="SSF57196">
    <property type="entry name" value="EGF/Laminin"/>
    <property type="match status" value="1"/>
</dbReference>
<dbReference type="OrthoDB" id="6133584at2759"/>
<evidence type="ECO:0000313" key="5">
    <source>
        <dbReference type="Proteomes" id="UP000285301"/>
    </source>
</evidence>
<feature type="domain" description="EGF-like" evidence="3">
    <location>
        <begin position="34"/>
        <end position="78"/>
    </location>
</feature>
<accession>A0A3S3Q2X9</accession>
<dbReference type="SMART" id="SM00181">
    <property type="entry name" value="EGF"/>
    <property type="match status" value="1"/>
</dbReference>
<dbReference type="PANTHER" id="PTHR12332">
    <property type="entry name" value="KEREN-RELATED"/>
    <property type="match status" value="1"/>
</dbReference>
<dbReference type="GO" id="GO:0005154">
    <property type="term" value="F:epidermal growth factor receptor binding"/>
    <property type="evidence" value="ECO:0007669"/>
    <property type="project" value="InterPro"/>
</dbReference>
<dbReference type="InterPro" id="IPR043403">
    <property type="entry name" value="Gurken/Spitz"/>
</dbReference>
<dbReference type="AlphaFoldDB" id="A0A3S3Q2X9"/>
<sequence length="113" mass="12847">MATVAHVHEHTDRIIMLLIISATLSFDICLANERIEACPEEFGNAFCLNGGKCFIIDLFIAKEFACSCSEGYTGHRCEFKSVTLPFNPQLFITRKPIENENENENDISEQMLW</sequence>
<evidence type="ECO:0000313" key="4">
    <source>
        <dbReference type="EMBL" id="RWS12948.1"/>
    </source>
</evidence>
<dbReference type="PANTHER" id="PTHR12332:SF1">
    <property type="entry name" value="KEREN-RELATED"/>
    <property type="match status" value="1"/>
</dbReference>
<dbReference type="CDD" id="cd00054">
    <property type="entry name" value="EGF_CA"/>
    <property type="match status" value="1"/>
</dbReference>
<feature type="chain" id="PRO_5018728786" evidence="2">
    <location>
        <begin position="26"/>
        <end position="113"/>
    </location>
</feature>
<keyword evidence="2" id="KW-0732">Signal</keyword>
<dbReference type="PROSITE" id="PS01186">
    <property type="entry name" value="EGF_2"/>
    <property type="match status" value="1"/>
</dbReference>
<comment type="caution">
    <text evidence="1">Lacks conserved residue(s) required for the propagation of feature annotation.</text>
</comment>
<dbReference type="GO" id="GO:0007173">
    <property type="term" value="P:epidermal growth factor receptor signaling pathway"/>
    <property type="evidence" value="ECO:0007669"/>
    <property type="project" value="InterPro"/>
</dbReference>
<evidence type="ECO:0000259" key="3">
    <source>
        <dbReference type="PROSITE" id="PS50026"/>
    </source>
</evidence>
<gene>
    <name evidence="4" type="ORF">B4U79_17981</name>
</gene>
<dbReference type="Pfam" id="PF00008">
    <property type="entry name" value="EGF"/>
    <property type="match status" value="1"/>
</dbReference>
<dbReference type="InterPro" id="IPR000742">
    <property type="entry name" value="EGF"/>
</dbReference>
<feature type="disulfide bond" evidence="1">
    <location>
        <begin position="68"/>
        <end position="77"/>
    </location>
</feature>
<organism evidence="4 5">
    <name type="scientific">Dinothrombium tinctorium</name>
    <dbReference type="NCBI Taxonomy" id="1965070"/>
    <lineage>
        <taxon>Eukaryota</taxon>
        <taxon>Metazoa</taxon>
        <taxon>Ecdysozoa</taxon>
        <taxon>Arthropoda</taxon>
        <taxon>Chelicerata</taxon>
        <taxon>Arachnida</taxon>
        <taxon>Acari</taxon>
        <taxon>Acariformes</taxon>
        <taxon>Trombidiformes</taxon>
        <taxon>Prostigmata</taxon>
        <taxon>Anystina</taxon>
        <taxon>Parasitengona</taxon>
        <taxon>Trombidioidea</taxon>
        <taxon>Trombidiidae</taxon>
        <taxon>Dinothrombium</taxon>
    </lineage>
</organism>
<protein>
    <submittedName>
        <fullName evidence="4">Protein spitz-like protein</fullName>
    </submittedName>
</protein>
<dbReference type="Proteomes" id="UP000285301">
    <property type="component" value="Unassembled WGS sequence"/>
</dbReference>
<evidence type="ECO:0000256" key="2">
    <source>
        <dbReference type="SAM" id="SignalP"/>
    </source>
</evidence>
<evidence type="ECO:0000256" key="1">
    <source>
        <dbReference type="PROSITE-ProRule" id="PRU00076"/>
    </source>
</evidence>
<keyword evidence="5" id="KW-1185">Reference proteome</keyword>
<dbReference type="PROSITE" id="PS00022">
    <property type="entry name" value="EGF_1"/>
    <property type="match status" value="1"/>
</dbReference>
<proteinExistence type="predicted"/>
<dbReference type="GO" id="GO:0048018">
    <property type="term" value="F:receptor ligand activity"/>
    <property type="evidence" value="ECO:0007669"/>
    <property type="project" value="InterPro"/>
</dbReference>
<name>A0A3S3Q2X9_9ACAR</name>
<keyword evidence="1" id="KW-1015">Disulfide bond</keyword>
<keyword evidence="1" id="KW-0245">EGF-like domain</keyword>